<sequence>MKFNFVYLLSATLLSVAIKNTSVLSQSQEDTDLILDIPGEDFNGVDIENGTAAEPESLPPVVDTAPDSNDDNLTGDVPDSSNAPPVIAPVPVDASIETDDLPEFTDSLIQDDEPQTFTEEIFDFTDEFVGGPESDSEFTATAQPVDDGTITVTMYVTLPPVTGTVVVDQYGNPITTIIPGEEGDEEIENTEAPTETGPNPGAVSDSGDDFIFNSSTSFADDIDSGDLTLDIPDSIDMQSELPVQTTLAPLYSSSSAIPTAIDYSSTATLSTIQINDGDDLNEVAPEIEDVRAALSAPAINDANDVDVDDIKQKLENNGDSTDGINLF</sequence>
<evidence type="ECO:0000256" key="2">
    <source>
        <dbReference type="SAM" id="SignalP"/>
    </source>
</evidence>
<reference evidence="4" key="1">
    <citation type="submission" date="2017-01" db="EMBL/GenBank/DDBJ databases">
        <authorList>
            <person name="Wang Y."/>
            <person name="White M."/>
            <person name="Kvist S."/>
            <person name="Moncalvo J.-M."/>
        </authorList>
    </citation>
    <scope>NUCLEOTIDE SEQUENCE [LARGE SCALE GENOMIC DNA]</scope>
    <source>
        <strain evidence="4">ID-206-W2</strain>
    </source>
</reference>
<feature type="chain" id="PRO_5010196132" evidence="2">
    <location>
        <begin position="18"/>
        <end position="327"/>
    </location>
</feature>
<dbReference type="Proteomes" id="UP000187429">
    <property type="component" value="Unassembled WGS sequence"/>
</dbReference>
<name>A0A1R1XDJ2_9FUNG</name>
<dbReference type="AlphaFoldDB" id="A0A1R1XDJ2"/>
<evidence type="ECO:0000313" key="4">
    <source>
        <dbReference type="Proteomes" id="UP000187429"/>
    </source>
</evidence>
<protein>
    <submittedName>
        <fullName evidence="3">Uncharacterized protein</fullName>
    </submittedName>
</protein>
<dbReference type="OrthoDB" id="10493663at2759"/>
<feature type="region of interest" description="Disordered" evidence="1">
    <location>
        <begin position="176"/>
        <end position="205"/>
    </location>
</feature>
<evidence type="ECO:0000256" key="1">
    <source>
        <dbReference type="SAM" id="MobiDB-lite"/>
    </source>
</evidence>
<proteinExistence type="predicted"/>
<keyword evidence="2" id="KW-0732">Signal</keyword>
<gene>
    <name evidence="3" type="ORF">AYI69_g9302</name>
</gene>
<feature type="region of interest" description="Disordered" evidence="1">
    <location>
        <begin position="45"/>
        <end position="88"/>
    </location>
</feature>
<comment type="caution">
    <text evidence="3">The sequence shown here is derived from an EMBL/GenBank/DDBJ whole genome shotgun (WGS) entry which is preliminary data.</text>
</comment>
<dbReference type="EMBL" id="LSSM01005433">
    <property type="protein sequence ID" value="OMJ12705.1"/>
    <property type="molecule type" value="Genomic_DNA"/>
</dbReference>
<evidence type="ECO:0000313" key="3">
    <source>
        <dbReference type="EMBL" id="OMJ12705.1"/>
    </source>
</evidence>
<keyword evidence="4" id="KW-1185">Reference proteome</keyword>
<feature type="signal peptide" evidence="2">
    <location>
        <begin position="1"/>
        <end position="17"/>
    </location>
</feature>
<accession>A0A1R1XDJ2</accession>
<organism evidence="3 4">
    <name type="scientific">Smittium culicis</name>
    <dbReference type="NCBI Taxonomy" id="133412"/>
    <lineage>
        <taxon>Eukaryota</taxon>
        <taxon>Fungi</taxon>
        <taxon>Fungi incertae sedis</taxon>
        <taxon>Zoopagomycota</taxon>
        <taxon>Kickxellomycotina</taxon>
        <taxon>Harpellomycetes</taxon>
        <taxon>Harpellales</taxon>
        <taxon>Legeriomycetaceae</taxon>
        <taxon>Smittium</taxon>
    </lineage>
</organism>